<evidence type="ECO:0000313" key="3">
    <source>
        <dbReference type="Proteomes" id="UP000265520"/>
    </source>
</evidence>
<dbReference type="AlphaFoldDB" id="A0A392SMA3"/>
<reference evidence="2 3" key="1">
    <citation type="journal article" date="2018" name="Front. Plant Sci.">
        <title>Red Clover (Trifolium pratense) and Zigzag Clover (T. medium) - A Picture of Genomic Similarities and Differences.</title>
        <authorList>
            <person name="Dluhosova J."/>
            <person name="Istvanek J."/>
            <person name="Nedelnik J."/>
            <person name="Repkova J."/>
        </authorList>
    </citation>
    <scope>NUCLEOTIDE SEQUENCE [LARGE SCALE GENOMIC DNA]</scope>
    <source>
        <strain evidence="3">cv. 10/8</strain>
        <tissue evidence="2">Leaf</tissue>
    </source>
</reference>
<dbReference type="Proteomes" id="UP000265520">
    <property type="component" value="Unassembled WGS sequence"/>
</dbReference>
<keyword evidence="3" id="KW-1185">Reference proteome</keyword>
<protein>
    <submittedName>
        <fullName evidence="2">Paired amphipathic helix protein Sin3-like 4-like</fullName>
    </submittedName>
</protein>
<organism evidence="2 3">
    <name type="scientific">Trifolium medium</name>
    <dbReference type="NCBI Taxonomy" id="97028"/>
    <lineage>
        <taxon>Eukaryota</taxon>
        <taxon>Viridiplantae</taxon>
        <taxon>Streptophyta</taxon>
        <taxon>Embryophyta</taxon>
        <taxon>Tracheophyta</taxon>
        <taxon>Spermatophyta</taxon>
        <taxon>Magnoliopsida</taxon>
        <taxon>eudicotyledons</taxon>
        <taxon>Gunneridae</taxon>
        <taxon>Pentapetalae</taxon>
        <taxon>rosids</taxon>
        <taxon>fabids</taxon>
        <taxon>Fabales</taxon>
        <taxon>Fabaceae</taxon>
        <taxon>Papilionoideae</taxon>
        <taxon>50 kb inversion clade</taxon>
        <taxon>NPAAA clade</taxon>
        <taxon>Hologalegina</taxon>
        <taxon>IRL clade</taxon>
        <taxon>Trifolieae</taxon>
        <taxon>Trifolium</taxon>
    </lineage>
</organism>
<feature type="non-terminal residue" evidence="2">
    <location>
        <position position="40"/>
    </location>
</feature>
<name>A0A392SMA3_9FABA</name>
<dbReference type="EMBL" id="LXQA010394515">
    <property type="protein sequence ID" value="MCI49006.1"/>
    <property type="molecule type" value="Genomic_DNA"/>
</dbReference>
<evidence type="ECO:0000313" key="2">
    <source>
        <dbReference type="EMBL" id="MCI49006.1"/>
    </source>
</evidence>
<feature type="region of interest" description="Disordered" evidence="1">
    <location>
        <begin position="1"/>
        <end position="40"/>
    </location>
</feature>
<accession>A0A392SMA3</accession>
<proteinExistence type="predicted"/>
<feature type="compositionally biased region" description="Basic and acidic residues" evidence="1">
    <location>
        <begin position="9"/>
        <end position="24"/>
    </location>
</feature>
<sequence length="40" mass="4074">MLGVPSRRRVAEDTEDAVKAKNDSAKTGTASIAKGDSSPG</sequence>
<evidence type="ECO:0000256" key="1">
    <source>
        <dbReference type="SAM" id="MobiDB-lite"/>
    </source>
</evidence>
<comment type="caution">
    <text evidence="2">The sequence shown here is derived from an EMBL/GenBank/DDBJ whole genome shotgun (WGS) entry which is preliminary data.</text>
</comment>